<feature type="region of interest" description="Disordered" evidence="1">
    <location>
        <begin position="1"/>
        <end position="37"/>
    </location>
</feature>
<keyword evidence="3" id="KW-1185">Reference proteome</keyword>
<sequence>MVNLLRSMNSGALEQKAPATWKDTRADRDSDWMPEQGQTIMTKEDDVDTSDLMMTLIAVSTMIRNLVS</sequence>
<proteinExistence type="predicted"/>
<reference evidence="2" key="1">
    <citation type="submission" date="2024-02" db="EMBL/GenBank/DDBJ databases">
        <authorList>
            <consortium name="ELIXIR-Norway"/>
            <consortium name="Elixir Norway"/>
        </authorList>
    </citation>
    <scope>NUCLEOTIDE SEQUENCE</scope>
</reference>
<evidence type="ECO:0000313" key="2">
    <source>
        <dbReference type="EMBL" id="CAK9253807.1"/>
    </source>
</evidence>
<gene>
    <name evidence="2" type="ORF">CSSPJE1EN1_LOCUS29185</name>
</gene>
<dbReference type="EMBL" id="CAXAQS010000936">
    <property type="protein sequence ID" value="CAK9253807.1"/>
    <property type="molecule type" value="Genomic_DNA"/>
</dbReference>
<evidence type="ECO:0000313" key="3">
    <source>
        <dbReference type="Proteomes" id="UP001497444"/>
    </source>
</evidence>
<feature type="compositionally biased region" description="Polar residues" evidence="1">
    <location>
        <begin position="1"/>
        <end position="12"/>
    </location>
</feature>
<organism evidence="2 3">
    <name type="scientific">Sphagnum jensenii</name>
    <dbReference type="NCBI Taxonomy" id="128206"/>
    <lineage>
        <taxon>Eukaryota</taxon>
        <taxon>Viridiplantae</taxon>
        <taxon>Streptophyta</taxon>
        <taxon>Embryophyta</taxon>
        <taxon>Bryophyta</taxon>
        <taxon>Sphagnophytina</taxon>
        <taxon>Sphagnopsida</taxon>
        <taxon>Sphagnales</taxon>
        <taxon>Sphagnaceae</taxon>
        <taxon>Sphagnum</taxon>
    </lineage>
</organism>
<accession>A0ABP0VH88</accession>
<feature type="compositionally biased region" description="Basic and acidic residues" evidence="1">
    <location>
        <begin position="22"/>
        <end position="31"/>
    </location>
</feature>
<dbReference type="Proteomes" id="UP001497444">
    <property type="component" value="Unassembled WGS sequence"/>
</dbReference>
<name>A0ABP0VH88_9BRYO</name>
<protein>
    <submittedName>
        <fullName evidence="2">Uncharacterized protein</fullName>
    </submittedName>
</protein>
<evidence type="ECO:0000256" key="1">
    <source>
        <dbReference type="SAM" id="MobiDB-lite"/>
    </source>
</evidence>
<comment type="caution">
    <text evidence="2">The sequence shown here is derived from an EMBL/GenBank/DDBJ whole genome shotgun (WGS) entry which is preliminary data.</text>
</comment>